<gene>
    <name evidence="12" type="ORF">ZOSMA_147G00360</name>
</gene>
<dbReference type="PROSITE" id="PS50863">
    <property type="entry name" value="B3"/>
    <property type="match status" value="1"/>
</dbReference>
<proteinExistence type="predicted"/>
<dbReference type="SMART" id="SM01019">
    <property type="entry name" value="B3"/>
    <property type="match status" value="1"/>
</dbReference>
<comment type="caution">
    <text evidence="12">The sequence shown here is derived from an EMBL/GenBank/DDBJ whole genome shotgun (WGS) entry which is preliminary data.</text>
</comment>
<evidence type="ECO:0000256" key="3">
    <source>
        <dbReference type="ARBA" id="ARBA00022771"/>
    </source>
</evidence>
<keyword evidence="5" id="KW-0805">Transcription regulation</keyword>
<evidence type="ECO:0000313" key="12">
    <source>
        <dbReference type="EMBL" id="KMZ73524.1"/>
    </source>
</evidence>
<dbReference type="STRING" id="29655.A0A0K9PX58"/>
<feature type="region of interest" description="Disordered" evidence="9">
    <location>
        <begin position="186"/>
        <end position="225"/>
    </location>
</feature>
<keyword evidence="8" id="KW-0539">Nucleus</keyword>
<evidence type="ECO:0000256" key="1">
    <source>
        <dbReference type="ARBA" id="ARBA00004123"/>
    </source>
</evidence>
<dbReference type="Pfam" id="PF02362">
    <property type="entry name" value="B3"/>
    <property type="match status" value="1"/>
</dbReference>
<dbReference type="GO" id="GO:0005634">
    <property type="term" value="C:nucleus"/>
    <property type="evidence" value="ECO:0007669"/>
    <property type="project" value="UniProtKB-SubCell"/>
</dbReference>
<dbReference type="InterPro" id="IPR003340">
    <property type="entry name" value="B3_DNA-bd"/>
</dbReference>
<reference evidence="13" key="1">
    <citation type="journal article" date="2016" name="Nature">
        <title>The genome of the seagrass Zostera marina reveals angiosperm adaptation to the sea.</title>
        <authorList>
            <person name="Olsen J.L."/>
            <person name="Rouze P."/>
            <person name="Verhelst B."/>
            <person name="Lin Y.-C."/>
            <person name="Bayer T."/>
            <person name="Collen J."/>
            <person name="Dattolo E."/>
            <person name="De Paoli E."/>
            <person name="Dittami S."/>
            <person name="Maumus F."/>
            <person name="Michel G."/>
            <person name="Kersting A."/>
            <person name="Lauritano C."/>
            <person name="Lohaus R."/>
            <person name="Toepel M."/>
            <person name="Tonon T."/>
            <person name="Vanneste K."/>
            <person name="Amirebrahimi M."/>
            <person name="Brakel J."/>
            <person name="Bostroem C."/>
            <person name="Chovatia M."/>
            <person name="Grimwood J."/>
            <person name="Jenkins J.W."/>
            <person name="Jueterbock A."/>
            <person name="Mraz A."/>
            <person name="Stam W.T."/>
            <person name="Tice H."/>
            <person name="Bornberg-Bauer E."/>
            <person name="Green P.J."/>
            <person name="Pearson G.A."/>
            <person name="Procaccini G."/>
            <person name="Duarte C.M."/>
            <person name="Schmutz J."/>
            <person name="Reusch T.B.H."/>
            <person name="Van de Peer Y."/>
        </authorList>
    </citation>
    <scope>NUCLEOTIDE SEQUENCE [LARGE SCALE GENOMIC DNA]</scope>
    <source>
        <strain evidence="13">cv. Finnish</strain>
    </source>
</reference>
<comment type="subcellular location">
    <subcellularLocation>
        <location evidence="1">Nucleus</location>
    </subcellularLocation>
</comment>
<keyword evidence="3" id="KW-0863">Zinc-finger</keyword>
<keyword evidence="4" id="KW-0862">Zinc</keyword>
<protein>
    <submittedName>
        <fullName evidence="12">Putative Transcription factor</fullName>
    </submittedName>
</protein>
<dbReference type="AlphaFoldDB" id="A0A0K9PX58"/>
<dbReference type="OMA" id="SCYKWRR"/>
<evidence type="ECO:0000256" key="8">
    <source>
        <dbReference type="ARBA" id="ARBA00023242"/>
    </source>
</evidence>
<keyword evidence="2" id="KW-0479">Metal-binding</keyword>
<feature type="region of interest" description="Disordered" evidence="9">
    <location>
        <begin position="877"/>
        <end position="904"/>
    </location>
</feature>
<dbReference type="GO" id="GO:0006355">
    <property type="term" value="P:regulation of DNA-templated transcription"/>
    <property type="evidence" value="ECO:0007669"/>
    <property type="project" value="UniProtKB-ARBA"/>
</dbReference>
<dbReference type="InterPro" id="IPR057743">
    <property type="entry name" value="Zfn_VAL1-3_N"/>
</dbReference>
<name>A0A0K9PX58_ZOSMR</name>
<dbReference type="CDD" id="cd10017">
    <property type="entry name" value="B3_DNA"/>
    <property type="match status" value="1"/>
</dbReference>
<dbReference type="Pfam" id="PF07496">
    <property type="entry name" value="zf-CW"/>
    <property type="match status" value="1"/>
</dbReference>
<evidence type="ECO:0000256" key="9">
    <source>
        <dbReference type="SAM" id="MobiDB-lite"/>
    </source>
</evidence>
<evidence type="ECO:0000256" key="2">
    <source>
        <dbReference type="ARBA" id="ARBA00022723"/>
    </source>
</evidence>
<dbReference type="GO" id="GO:0003677">
    <property type="term" value="F:DNA binding"/>
    <property type="evidence" value="ECO:0007669"/>
    <property type="project" value="UniProtKB-KW"/>
</dbReference>
<feature type="domain" description="CW-type" evidence="11">
    <location>
        <begin position="629"/>
        <end position="679"/>
    </location>
</feature>
<sequence>MEEIDSGGNKCMNVVCGLQLPDGQWNKGWMLRSGSFAALCNSCGMAYDKMVFCDIYHSLETGWRECHSCSKRLHCGCIVSKSSMELLDSGGVQCTNCVNFKQTPKLHGQCLQSSIHTALPVPNHQQIMHTSEPSPISADFLQQWVSTSPTKVVISVPLESNASLRQRDSCDGNMYNGTNGKIKCVSRNTEVNRQSRSNNSHGHTKREPSMPSVGDCGTLGISSTNQALNVPSDISRIDETKYDSTDNVTSEAQPHASLVMTLGTSIQHNHQSMDSFCNSGNSNNPLPASNTVVDEREHNNLLPTISQIQRSRHLISKPSKTCHSPSLDTSNDMLSHMRVARPPGDGRGRSQLLPRYWPRITDEELQQMTGDSNSTIVPLFEKILSASDAGRIGRLVLPKACAEAYFPPISHPEGVPLKIQDVKGNNWVFQFRFWPNNNSRMYVLEGVTPWIQSWQLQAGDTVTFSRMEPMGKLIMGFRKATSSVQMQDSQISAMTNGTDFNENCVNTENLPIISGYPGPHQSLKVSIASQLCNFSEADGDKSSYKVNKRASSIEQLQKKGSHIGSKSKRLHIDHGDALELKLTWEEAQDLLRPPLSEKPSIVVIENHEFEEYEEPPVLGKRTIFTSQTSGVYDQWAQCDSCYKWRRLPADVLLASKWTCAENLWDSQRSSCDISSEMKKKDIQNLLQMNKDLRKRNIGAKLKVSTEEEASSGLDALASIATFGDDTTILLPPSTAKTTKHPRHRAGCSCIVCIQPPSGKGPKHKSTCTCNVCTSVKRRFNTLMLRKKKRQSGEHDEEQSLKILSWTPSSSEDLSKNASGSSLDTHLSKSVSEFSRAVILENFDKSNGHLNLNSHPMQVEGNIVHSKMVDHSQQMKFTEDSVDGQKNPDQSTSPDVGYIGSEKRH</sequence>
<keyword evidence="13" id="KW-1185">Reference proteome</keyword>
<dbReference type="Gene3D" id="2.40.330.10">
    <property type="entry name" value="DNA-binding pseudobarrel domain"/>
    <property type="match status" value="1"/>
</dbReference>
<evidence type="ECO:0000256" key="5">
    <source>
        <dbReference type="ARBA" id="ARBA00023015"/>
    </source>
</evidence>
<dbReference type="PROSITE" id="PS51050">
    <property type="entry name" value="ZF_CW"/>
    <property type="match status" value="1"/>
</dbReference>
<evidence type="ECO:0000313" key="13">
    <source>
        <dbReference type="Proteomes" id="UP000036987"/>
    </source>
</evidence>
<dbReference type="GO" id="GO:0008270">
    <property type="term" value="F:zinc ion binding"/>
    <property type="evidence" value="ECO:0007669"/>
    <property type="project" value="UniProtKB-KW"/>
</dbReference>
<keyword evidence="7" id="KW-0804">Transcription</keyword>
<evidence type="ECO:0000259" key="11">
    <source>
        <dbReference type="PROSITE" id="PS51050"/>
    </source>
</evidence>
<feature type="domain" description="TF-B3" evidence="10">
    <location>
        <begin position="380"/>
        <end position="481"/>
    </location>
</feature>
<keyword evidence="6" id="KW-0238">DNA-binding</keyword>
<feature type="region of interest" description="Disordered" evidence="9">
    <location>
        <begin position="807"/>
        <end position="826"/>
    </location>
</feature>
<dbReference type="PANTHER" id="PTHR46245">
    <property type="entry name" value="B3 DOMAIN-CONTAINING PROTEIN OS07G0563300"/>
    <property type="match status" value="1"/>
</dbReference>
<dbReference type="Pfam" id="PF25813">
    <property type="entry name" value="zf_VAL1_N"/>
    <property type="match status" value="1"/>
</dbReference>
<dbReference type="SUPFAM" id="SSF101936">
    <property type="entry name" value="DNA-binding pseudobarrel domain"/>
    <property type="match status" value="1"/>
</dbReference>
<accession>A0A0K9PX58</accession>
<organism evidence="12 13">
    <name type="scientific">Zostera marina</name>
    <name type="common">Eelgrass</name>
    <dbReference type="NCBI Taxonomy" id="29655"/>
    <lineage>
        <taxon>Eukaryota</taxon>
        <taxon>Viridiplantae</taxon>
        <taxon>Streptophyta</taxon>
        <taxon>Embryophyta</taxon>
        <taxon>Tracheophyta</taxon>
        <taxon>Spermatophyta</taxon>
        <taxon>Magnoliopsida</taxon>
        <taxon>Liliopsida</taxon>
        <taxon>Zosteraceae</taxon>
        <taxon>Zostera</taxon>
    </lineage>
</organism>
<dbReference type="PANTHER" id="PTHR46245:SF2">
    <property type="entry name" value="B3 DOMAIN-CONTAINING TRANSCRIPTION REPRESSOR VAL2"/>
    <property type="match status" value="1"/>
</dbReference>
<evidence type="ECO:0000259" key="10">
    <source>
        <dbReference type="PROSITE" id="PS50863"/>
    </source>
</evidence>
<evidence type="ECO:0000256" key="6">
    <source>
        <dbReference type="ARBA" id="ARBA00023125"/>
    </source>
</evidence>
<dbReference type="EMBL" id="LFYR01000574">
    <property type="protein sequence ID" value="KMZ73524.1"/>
    <property type="molecule type" value="Genomic_DNA"/>
</dbReference>
<dbReference type="InterPro" id="IPR011124">
    <property type="entry name" value="Znf_CW"/>
</dbReference>
<feature type="compositionally biased region" description="Polar residues" evidence="9">
    <location>
        <begin position="186"/>
        <end position="201"/>
    </location>
</feature>
<dbReference type="OrthoDB" id="757982at2759"/>
<dbReference type="FunFam" id="2.40.330.10:FF:000006">
    <property type="entry name" value="B3 domain-containing transcription repressor VAL1"/>
    <property type="match status" value="1"/>
</dbReference>
<dbReference type="Gene3D" id="3.30.40.100">
    <property type="match status" value="1"/>
</dbReference>
<evidence type="ECO:0000256" key="7">
    <source>
        <dbReference type="ARBA" id="ARBA00023163"/>
    </source>
</evidence>
<evidence type="ECO:0000256" key="4">
    <source>
        <dbReference type="ARBA" id="ARBA00022833"/>
    </source>
</evidence>
<dbReference type="Proteomes" id="UP000036987">
    <property type="component" value="Unassembled WGS sequence"/>
</dbReference>
<dbReference type="InterPro" id="IPR015300">
    <property type="entry name" value="DNA-bd_pseudobarrel_sf"/>
</dbReference>